<dbReference type="Proteomes" id="UP000318242">
    <property type="component" value="Unassembled WGS sequence"/>
</dbReference>
<dbReference type="PANTHER" id="PTHR43464">
    <property type="entry name" value="METHYLTRANSFERASE"/>
    <property type="match status" value="1"/>
</dbReference>
<protein>
    <submittedName>
        <fullName evidence="5">SAM-dependent methyltransferase</fullName>
    </submittedName>
</protein>
<name>A0A4Y3IN23_9VIBR</name>
<dbReference type="EMBL" id="BJLH01000008">
    <property type="protein sequence ID" value="GEA60796.1"/>
    <property type="molecule type" value="Genomic_DNA"/>
</dbReference>
<comment type="caution">
    <text evidence="5">The sequence shown here is derived from an EMBL/GenBank/DDBJ whole genome shotgun (WGS) entry which is preliminary data.</text>
</comment>
<dbReference type="GO" id="GO:0032259">
    <property type="term" value="P:methylation"/>
    <property type="evidence" value="ECO:0007669"/>
    <property type="project" value="UniProtKB-KW"/>
</dbReference>
<dbReference type="InterPro" id="IPR013216">
    <property type="entry name" value="Methyltransf_11"/>
</dbReference>
<reference evidence="5 6" key="1">
    <citation type="submission" date="2019-06" db="EMBL/GenBank/DDBJ databases">
        <title>Whole genome shotgun sequence of Vibrio comitans NBRC 102076.</title>
        <authorList>
            <person name="Hosoyama A."/>
            <person name="Uohara A."/>
            <person name="Ohji S."/>
            <person name="Ichikawa N."/>
        </authorList>
    </citation>
    <scope>NUCLEOTIDE SEQUENCE [LARGE SCALE GENOMIC DNA]</scope>
    <source>
        <strain evidence="5 6">NBRC 102076</strain>
    </source>
</reference>
<dbReference type="OrthoDB" id="9791837at2"/>
<dbReference type="SUPFAM" id="SSF53335">
    <property type="entry name" value="S-adenosyl-L-methionine-dependent methyltransferases"/>
    <property type="match status" value="1"/>
</dbReference>
<dbReference type="PANTHER" id="PTHR43464:SF19">
    <property type="entry name" value="UBIQUINONE BIOSYNTHESIS O-METHYLTRANSFERASE, MITOCHONDRIAL"/>
    <property type="match status" value="1"/>
</dbReference>
<dbReference type="Gene3D" id="3.40.50.150">
    <property type="entry name" value="Vaccinia Virus protein VP39"/>
    <property type="match status" value="1"/>
</dbReference>
<dbReference type="CDD" id="cd02440">
    <property type="entry name" value="AdoMet_MTases"/>
    <property type="match status" value="1"/>
</dbReference>
<dbReference type="Pfam" id="PF08241">
    <property type="entry name" value="Methyltransf_11"/>
    <property type="match status" value="1"/>
</dbReference>
<dbReference type="RefSeq" id="WP_141271201.1">
    <property type="nucleotide sequence ID" value="NZ_BJLH01000008.1"/>
</dbReference>
<gene>
    <name evidence="5" type="ORF">VCO01S_19890</name>
</gene>
<keyword evidence="2 5" id="KW-0808">Transferase</keyword>
<dbReference type="InterPro" id="IPR029063">
    <property type="entry name" value="SAM-dependent_MTases_sf"/>
</dbReference>
<evidence type="ECO:0000313" key="6">
    <source>
        <dbReference type="Proteomes" id="UP000318242"/>
    </source>
</evidence>
<evidence type="ECO:0000256" key="1">
    <source>
        <dbReference type="ARBA" id="ARBA00022603"/>
    </source>
</evidence>
<accession>A0A4Y3IN23</accession>
<evidence type="ECO:0000256" key="3">
    <source>
        <dbReference type="ARBA" id="ARBA00022691"/>
    </source>
</evidence>
<proteinExistence type="predicted"/>
<feature type="domain" description="Methyltransferase type 11" evidence="4">
    <location>
        <begin position="44"/>
        <end position="137"/>
    </location>
</feature>
<evidence type="ECO:0000259" key="4">
    <source>
        <dbReference type="Pfam" id="PF08241"/>
    </source>
</evidence>
<keyword evidence="6" id="KW-1185">Reference proteome</keyword>
<keyword evidence="1 5" id="KW-0489">Methyltransferase</keyword>
<keyword evidence="3" id="KW-0949">S-adenosyl-L-methionine</keyword>
<evidence type="ECO:0000256" key="2">
    <source>
        <dbReference type="ARBA" id="ARBA00022679"/>
    </source>
</evidence>
<organism evidence="5 6">
    <name type="scientific">Vibrio comitans NBRC 102076</name>
    <dbReference type="NCBI Taxonomy" id="1219078"/>
    <lineage>
        <taxon>Bacteria</taxon>
        <taxon>Pseudomonadati</taxon>
        <taxon>Pseudomonadota</taxon>
        <taxon>Gammaproteobacteria</taxon>
        <taxon>Vibrionales</taxon>
        <taxon>Vibrionaceae</taxon>
        <taxon>Vibrio</taxon>
    </lineage>
</organism>
<sequence>MSNPMYTKFADEYADVVQNNIYNALLERPSILAMMDVQSGQKVLDLGCGSGEHAKDIQSKGGIVTCIDLSEEMVELAKVNAMPFHAYAQDLGEGLPSEKEGMYDWVIAPLVIHYLEDLTTLFKEVKRVLKPGGQFLFSTHHPINDFEVSPSGNYFATERITEEWDTIGEPVEVSYYRRSLQDLFGSIFSANLLVSAVSEGKASPAIAEINPETYERLSKNPSFIYIKCVS</sequence>
<dbReference type="GO" id="GO:0008757">
    <property type="term" value="F:S-adenosylmethionine-dependent methyltransferase activity"/>
    <property type="evidence" value="ECO:0007669"/>
    <property type="project" value="InterPro"/>
</dbReference>
<evidence type="ECO:0000313" key="5">
    <source>
        <dbReference type="EMBL" id="GEA60796.1"/>
    </source>
</evidence>
<dbReference type="AlphaFoldDB" id="A0A4Y3IN23"/>